<evidence type="ECO:0000313" key="10">
    <source>
        <dbReference type="WBParaSite" id="ACOC_0000188601-mRNA-1"/>
    </source>
</evidence>
<protein>
    <submittedName>
        <fullName evidence="10">PDZ domain-containing protein</fullName>
    </submittedName>
</protein>
<dbReference type="SUPFAM" id="SSF50156">
    <property type="entry name" value="PDZ domain-like"/>
    <property type="match status" value="1"/>
</dbReference>
<evidence type="ECO:0000313" key="9">
    <source>
        <dbReference type="Proteomes" id="UP000267027"/>
    </source>
</evidence>
<organism evidence="10">
    <name type="scientific">Angiostrongylus costaricensis</name>
    <name type="common">Nematode worm</name>
    <dbReference type="NCBI Taxonomy" id="334426"/>
    <lineage>
        <taxon>Eukaryota</taxon>
        <taxon>Metazoa</taxon>
        <taxon>Ecdysozoa</taxon>
        <taxon>Nematoda</taxon>
        <taxon>Chromadorea</taxon>
        <taxon>Rhabditida</taxon>
        <taxon>Rhabditina</taxon>
        <taxon>Rhabditomorpha</taxon>
        <taxon>Strongyloidea</taxon>
        <taxon>Metastrongylidae</taxon>
        <taxon>Angiostrongylus</taxon>
    </lineage>
</organism>
<dbReference type="PROSITE" id="PS00478">
    <property type="entry name" value="LIM_DOMAIN_1"/>
    <property type="match status" value="1"/>
</dbReference>
<dbReference type="Proteomes" id="UP000267027">
    <property type="component" value="Unassembled WGS sequence"/>
</dbReference>
<dbReference type="GO" id="GO:0046872">
    <property type="term" value="F:metal ion binding"/>
    <property type="evidence" value="ECO:0007669"/>
    <property type="project" value="UniProtKB-KW"/>
</dbReference>
<evidence type="ECO:0000313" key="8">
    <source>
        <dbReference type="EMBL" id="VDM53472.1"/>
    </source>
</evidence>
<dbReference type="Pfam" id="PF17820">
    <property type="entry name" value="PDZ_6"/>
    <property type="match status" value="1"/>
</dbReference>
<feature type="domain" description="LIM zinc-binding" evidence="6">
    <location>
        <begin position="697"/>
        <end position="736"/>
    </location>
</feature>
<dbReference type="SMART" id="SM00228">
    <property type="entry name" value="PDZ"/>
    <property type="match status" value="1"/>
</dbReference>
<evidence type="ECO:0000256" key="2">
    <source>
        <dbReference type="ARBA" id="ARBA00022833"/>
    </source>
</evidence>
<dbReference type="Gene3D" id="2.30.42.10">
    <property type="match status" value="1"/>
</dbReference>
<evidence type="ECO:0000256" key="4">
    <source>
        <dbReference type="PROSITE-ProRule" id="PRU00125"/>
    </source>
</evidence>
<sequence length="736" mass="86048">MPPTTVYRAVDIPFDESPATYQPKKDENATVVKVAMGTHPVHKGFGFSVSMDRGRPTIDSVVVGTPADRAGLLIGDRVIAINGEHLKDKYPSAINRVLHEAARLGEVELCIERRDAKTPQVKSISSLENFDRISCIPNYDGQHSNHPVRIFDHECEFLTSVIIDLYLITARTNRVTVVPKSSCHELISRLFVTSARYRDPLQQAHYQRLSGRILLQVRFCETKKKTNTPIVWRSEELDVFDKVEKVNLRTVTSMHEKIGPGKLTDFVPESERNVLRTTSDEKRDFQRTADEEPRLIRNYDLPPASPTTKIALTTTATSQGETRTQNDDDLFSEKCYSRKIYRETYSHSPPVETLRRSSEISESFPTRTTADYWRSLSPHRELRHESCELRDRTTKRDYAPDYDDRQAIVREEYKFDEMYCKRNYRPDVGPHSDYYYPRTTEVPIQRLRTDHYRSTSRPRPFHTARSKSSDMILEKEYNCRRDDGRISDVTHRFYDRDGNYINREVKRGYDLDIRRDYSPARDEQSRSLSSKSLERRYEERHEYEEMEKRMWIPDKQVVILNVSISRNLPAIINRKLEETRKLEKEQRQTTEYGYRRTMDDRYMDIDNYDKTTDYRRFGKSYSPEYRNRQYDSLRYDQHEARGSGVAGGDPSLTSEYRRRELSPSAGYSKRETNVAFREEIRREPINNDQVVAVSGKHRCAHCGDELGRGAAMIIESLNLFYHLACFKCYVCQTTLG</sequence>
<dbReference type="Gene3D" id="2.10.110.10">
    <property type="entry name" value="Cysteine Rich Protein"/>
    <property type="match status" value="1"/>
</dbReference>
<keyword evidence="9" id="KW-1185">Reference proteome</keyword>
<feature type="domain" description="PDZ" evidence="7">
    <location>
        <begin position="28"/>
        <end position="88"/>
    </location>
</feature>
<dbReference type="InterPro" id="IPR001781">
    <property type="entry name" value="Znf_LIM"/>
</dbReference>
<keyword evidence="2 4" id="KW-0862">Zinc</keyword>
<dbReference type="GO" id="GO:0001725">
    <property type="term" value="C:stress fiber"/>
    <property type="evidence" value="ECO:0007669"/>
    <property type="project" value="TreeGrafter"/>
</dbReference>
<reference evidence="10" key="1">
    <citation type="submission" date="2016-04" db="UniProtKB">
        <authorList>
            <consortium name="WormBaseParasite"/>
        </authorList>
    </citation>
    <scope>IDENTIFICATION</scope>
</reference>
<evidence type="ECO:0000256" key="3">
    <source>
        <dbReference type="ARBA" id="ARBA00023038"/>
    </source>
</evidence>
<evidence type="ECO:0000259" key="7">
    <source>
        <dbReference type="PROSITE" id="PS50106"/>
    </source>
</evidence>
<keyword evidence="3 4" id="KW-0440">LIM domain</keyword>
<dbReference type="CDD" id="cd08368">
    <property type="entry name" value="LIM"/>
    <property type="match status" value="1"/>
</dbReference>
<dbReference type="GO" id="GO:0051893">
    <property type="term" value="P:regulation of focal adhesion assembly"/>
    <property type="evidence" value="ECO:0007669"/>
    <property type="project" value="TreeGrafter"/>
</dbReference>
<dbReference type="InterPro" id="IPR041489">
    <property type="entry name" value="PDZ_6"/>
</dbReference>
<dbReference type="GO" id="GO:0051496">
    <property type="term" value="P:positive regulation of stress fiber assembly"/>
    <property type="evidence" value="ECO:0007669"/>
    <property type="project" value="TreeGrafter"/>
</dbReference>
<evidence type="ECO:0000259" key="6">
    <source>
        <dbReference type="PROSITE" id="PS50023"/>
    </source>
</evidence>
<accession>A0A158PEE3</accession>
<dbReference type="OrthoDB" id="15627at2759"/>
<dbReference type="WBParaSite" id="ACOC_0000188601-mRNA-1">
    <property type="protein sequence ID" value="ACOC_0000188601-mRNA-1"/>
    <property type="gene ID" value="ACOC_0000188601"/>
</dbReference>
<dbReference type="InterPro" id="IPR036034">
    <property type="entry name" value="PDZ_sf"/>
</dbReference>
<evidence type="ECO:0000256" key="1">
    <source>
        <dbReference type="ARBA" id="ARBA00022723"/>
    </source>
</evidence>
<reference evidence="8 9" key="2">
    <citation type="submission" date="2018-11" db="EMBL/GenBank/DDBJ databases">
        <authorList>
            <consortium name="Pathogen Informatics"/>
        </authorList>
    </citation>
    <scope>NUCLEOTIDE SEQUENCE [LARGE SCALE GENOMIC DNA]</scope>
    <source>
        <strain evidence="8 9">Costa Rica</strain>
    </source>
</reference>
<proteinExistence type="predicted"/>
<evidence type="ECO:0000256" key="5">
    <source>
        <dbReference type="SAM" id="MobiDB-lite"/>
    </source>
</evidence>
<gene>
    <name evidence="8" type="ORF">ACOC_LOCUS1887</name>
</gene>
<dbReference type="STRING" id="334426.A0A158PEE3"/>
<feature type="region of interest" description="Disordered" evidence="5">
    <location>
        <begin position="639"/>
        <end position="668"/>
    </location>
</feature>
<name>A0A158PEE3_ANGCS</name>
<dbReference type="EMBL" id="UYYA01000314">
    <property type="protein sequence ID" value="VDM53472.1"/>
    <property type="molecule type" value="Genomic_DNA"/>
</dbReference>
<dbReference type="GO" id="GO:0032034">
    <property type="term" value="F:myosin II head/neck binding"/>
    <property type="evidence" value="ECO:0007669"/>
    <property type="project" value="TreeGrafter"/>
</dbReference>
<dbReference type="PANTHER" id="PTHR15551">
    <property type="entry name" value="LIM DOMAIN ONLY 7"/>
    <property type="match status" value="1"/>
</dbReference>
<dbReference type="PROSITE" id="PS50023">
    <property type="entry name" value="LIM_DOMAIN_2"/>
    <property type="match status" value="1"/>
</dbReference>
<keyword evidence="1 4" id="KW-0479">Metal-binding</keyword>
<dbReference type="PANTHER" id="PTHR15551:SF3">
    <property type="entry name" value="LIM AND CALPONIN HOMOLOGY DOMAINS-CONTAINING PROTEIN 1"/>
    <property type="match status" value="1"/>
</dbReference>
<dbReference type="PROSITE" id="PS50106">
    <property type="entry name" value="PDZ"/>
    <property type="match status" value="1"/>
</dbReference>
<dbReference type="OMA" id="RDREYSM"/>
<dbReference type="InterPro" id="IPR001478">
    <property type="entry name" value="PDZ"/>
</dbReference>
<dbReference type="AlphaFoldDB" id="A0A158PEE3"/>